<evidence type="ECO:0000313" key="5">
    <source>
        <dbReference type="Proteomes" id="UP000694546"/>
    </source>
</evidence>
<evidence type="ECO:0000313" key="4">
    <source>
        <dbReference type="Ensembl" id="ENSGMOP00000032094.1"/>
    </source>
</evidence>
<dbReference type="CDD" id="cd00213">
    <property type="entry name" value="S-100"/>
    <property type="match status" value="1"/>
</dbReference>
<dbReference type="PANTHER" id="PTHR11639">
    <property type="entry name" value="S100 CALCIUM-BINDING PROTEIN"/>
    <property type="match status" value="1"/>
</dbReference>
<dbReference type="GO" id="GO:0005509">
    <property type="term" value="F:calcium ion binding"/>
    <property type="evidence" value="ECO:0007669"/>
    <property type="project" value="InterPro"/>
</dbReference>
<reference evidence="4" key="1">
    <citation type="submission" date="2025-08" db="UniProtKB">
        <authorList>
            <consortium name="Ensembl"/>
        </authorList>
    </citation>
    <scope>IDENTIFICATION</scope>
</reference>
<dbReference type="GO" id="GO:0048471">
    <property type="term" value="C:perinuclear region of cytoplasm"/>
    <property type="evidence" value="ECO:0007669"/>
    <property type="project" value="TreeGrafter"/>
</dbReference>
<evidence type="ECO:0000256" key="1">
    <source>
        <dbReference type="ARBA" id="ARBA00022723"/>
    </source>
</evidence>
<accession>A0A8C5AH99</accession>
<dbReference type="InterPro" id="IPR013787">
    <property type="entry name" value="S100_Ca-bd_sub"/>
</dbReference>
<dbReference type="PANTHER" id="PTHR11639:SF115">
    <property type="entry name" value="S100 CALCIUM-BINDING PROTEIN U-RELATED"/>
    <property type="match status" value="1"/>
</dbReference>
<dbReference type="InterPro" id="IPR011992">
    <property type="entry name" value="EF-hand-dom_pair"/>
</dbReference>
<dbReference type="InterPro" id="IPR034325">
    <property type="entry name" value="S-100_dom"/>
</dbReference>
<dbReference type="AlphaFoldDB" id="A0A8C5AH99"/>
<dbReference type="GO" id="GO:0005615">
    <property type="term" value="C:extracellular space"/>
    <property type="evidence" value="ECO:0007669"/>
    <property type="project" value="TreeGrafter"/>
</dbReference>
<dbReference type="OMA" id="DCYTDLE"/>
<dbReference type="SMART" id="SM01394">
    <property type="entry name" value="S_100"/>
    <property type="match status" value="1"/>
</dbReference>
<dbReference type="PROSITE" id="PS00018">
    <property type="entry name" value="EF_HAND_1"/>
    <property type="match status" value="1"/>
</dbReference>
<sequence>MESAITKLVEVFTKYAGKDKRLGKKDFQKLMETELKNFITNTENNKAVNELKDQIDKDKDGKLTFEEYFCLVTQLATNKYKLQ</sequence>
<evidence type="ECO:0000256" key="2">
    <source>
        <dbReference type="ARBA" id="ARBA00022837"/>
    </source>
</evidence>
<dbReference type="Proteomes" id="UP000694546">
    <property type="component" value="Chromosome 11"/>
</dbReference>
<dbReference type="GeneTree" id="ENSGT01150000288572"/>
<dbReference type="Ensembl" id="ENSGMOT00000065241.1">
    <property type="protein sequence ID" value="ENSGMOP00000032094.1"/>
    <property type="gene ID" value="ENSGMOG00000031542.1"/>
</dbReference>
<reference evidence="4" key="2">
    <citation type="submission" date="2025-09" db="UniProtKB">
        <authorList>
            <consortium name="Ensembl"/>
        </authorList>
    </citation>
    <scope>IDENTIFICATION</scope>
</reference>
<proteinExistence type="predicted"/>
<feature type="domain" description="EF-hand" evidence="3">
    <location>
        <begin position="43"/>
        <end position="78"/>
    </location>
</feature>
<keyword evidence="5" id="KW-1185">Reference proteome</keyword>
<keyword evidence="1" id="KW-0479">Metal-binding</keyword>
<dbReference type="Gene3D" id="1.10.238.10">
    <property type="entry name" value="EF-hand"/>
    <property type="match status" value="1"/>
</dbReference>
<organism evidence="4 5">
    <name type="scientific">Gadus morhua</name>
    <name type="common">Atlantic cod</name>
    <dbReference type="NCBI Taxonomy" id="8049"/>
    <lineage>
        <taxon>Eukaryota</taxon>
        <taxon>Metazoa</taxon>
        <taxon>Chordata</taxon>
        <taxon>Craniata</taxon>
        <taxon>Vertebrata</taxon>
        <taxon>Euteleostomi</taxon>
        <taxon>Actinopterygii</taxon>
        <taxon>Neopterygii</taxon>
        <taxon>Teleostei</taxon>
        <taxon>Neoteleostei</taxon>
        <taxon>Acanthomorphata</taxon>
        <taxon>Zeiogadaria</taxon>
        <taxon>Gadariae</taxon>
        <taxon>Gadiformes</taxon>
        <taxon>Gadoidei</taxon>
        <taxon>Gadidae</taxon>
        <taxon>Gadus</taxon>
    </lineage>
</organism>
<evidence type="ECO:0000259" key="3">
    <source>
        <dbReference type="PROSITE" id="PS50222"/>
    </source>
</evidence>
<dbReference type="PROSITE" id="PS50222">
    <property type="entry name" value="EF_HAND_2"/>
    <property type="match status" value="1"/>
</dbReference>
<dbReference type="SUPFAM" id="SSF47473">
    <property type="entry name" value="EF-hand"/>
    <property type="match status" value="1"/>
</dbReference>
<dbReference type="InterPro" id="IPR002048">
    <property type="entry name" value="EF_hand_dom"/>
</dbReference>
<dbReference type="InterPro" id="IPR018247">
    <property type="entry name" value="EF_Hand_1_Ca_BS"/>
</dbReference>
<keyword evidence="2" id="KW-0106">Calcium</keyword>
<protein>
    <submittedName>
        <fullName evidence="4">Si:ch211-105c13.3</fullName>
    </submittedName>
</protein>
<dbReference type="GO" id="GO:0048306">
    <property type="term" value="F:calcium-dependent protein binding"/>
    <property type="evidence" value="ECO:0007669"/>
    <property type="project" value="TreeGrafter"/>
</dbReference>
<dbReference type="GO" id="GO:0046914">
    <property type="term" value="F:transition metal ion binding"/>
    <property type="evidence" value="ECO:0007669"/>
    <property type="project" value="InterPro"/>
</dbReference>
<dbReference type="Pfam" id="PF01023">
    <property type="entry name" value="S_100"/>
    <property type="match status" value="1"/>
</dbReference>
<name>A0A8C5AH99_GADMO</name>